<name>G8X2H0_STREN</name>
<keyword evidence="3" id="KW-1185">Reference proteome</keyword>
<dbReference type="AlphaFoldDB" id="G8X2H0"/>
<dbReference type="PATRIC" id="fig|1003195.29.peg.2719"/>
<gene>
    <name evidence="2" type="ordered locus">SCATT_27150</name>
</gene>
<dbReference type="KEGG" id="scy:SCATT_27150"/>
<reference evidence="3" key="1">
    <citation type="submission" date="2011-12" db="EMBL/GenBank/DDBJ databases">
        <title>Complete genome sequence of Streptomyces cattleya strain DSM 46488.</title>
        <authorList>
            <person name="Ou H.-Y."/>
            <person name="Li P."/>
            <person name="Zhao C."/>
            <person name="O'Hagan D."/>
            <person name="Deng Z."/>
        </authorList>
    </citation>
    <scope>NUCLEOTIDE SEQUENCE [LARGE SCALE GENOMIC DNA]</scope>
    <source>
        <strain evidence="3">ATCC 35852 / DSM 46488 / JCM 4925 / NBRC 14057 / NRRL 8057</strain>
    </source>
</reference>
<evidence type="ECO:0000313" key="3">
    <source>
        <dbReference type="Proteomes" id="UP000007842"/>
    </source>
</evidence>
<protein>
    <submittedName>
        <fullName evidence="2">Uncharacterized protein</fullName>
    </submittedName>
</protein>
<dbReference type="Proteomes" id="UP000007842">
    <property type="component" value="Chromosome"/>
</dbReference>
<proteinExistence type="predicted"/>
<dbReference type="HOGENOM" id="CLU_3066571_0_0_11"/>
<evidence type="ECO:0000313" key="2">
    <source>
        <dbReference type="EMBL" id="AEW95086.1"/>
    </source>
</evidence>
<dbReference type="EMBL" id="CP003219">
    <property type="protein sequence ID" value="AEW95086.1"/>
    <property type="molecule type" value="Genomic_DNA"/>
</dbReference>
<evidence type="ECO:0000256" key="1">
    <source>
        <dbReference type="SAM" id="MobiDB-lite"/>
    </source>
</evidence>
<organism evidence="2 3">
    <name type="scientific">Streptantibioticus cattleyicolor (strain ATCC 35852 / DSM 46488 / JCM 4925 / NBRC 14057 / NRRL 8057)</name>
    <name type="common">Streptomyces cattleya</name>
    <dbReference type="NCBI Taxonomy" id="1003195"/>
    <lineage>
        <taxon>Bacteria</taxon>
        <taxon>Bacillati</taxon>
        <taxon>Actinomycetota</taxon>
        <taxon>Actinomycetes</taxon>
        <taxon>Kitasatosporales</taxon>
        <taxon>Streptomycetaceae</taxon>
        <taxon>Streptantibioticus</taxon>
    </lineage>
</organism>
<sequence>MGKAARAVGLIPEAVRGCACCQTPSGRRPALRPGRRRTADLHPPGGPHPGDRR</sequence>
<feature type="region of interest" description="Disordered" evidence="1">
    <location>
        <begin position="22"/>
        <end position="53"/>
    </location>
</feature>
<accession>G8X2H0</accession>